<keyword evidence="12" id="KW-0969">Cilium</keyword>
<dbReference type="GO" id="GO:0009425">
    <property type="term" value="C:bacterial-type flagellum basal body"/>
    <property type="evidence" value="ECO:0007669"/>
    <property type="project" value="InterPro"/>
</dbReference>
<dbReference type="InterPro" id="IPR005503">
    <property type="entry name" value="FliL"/>
</dbReference>
<organism evidence="12">
    <name type="scientific">Polynucleobacter sp. UK-FUSCHL-C3</name>
    <dbReference type="NCBI Taxonomy" id="2955208"/>
    <lineage>
        <taxon>Bacteria</taxon>
        <taxon>Pseudomonadati</taxon>
        <taxon>Pseudomonadota</taxon>
        <taxon>Betaproteobacteria</taxon>
        <taxon>Burkholderiales</taxon>
        <taxon>Burkholderiaceae</taxon>
        <taxon>Polynucleobacter</taxon>
    </lineage>
</organism>
<gene>
    <name evidence="12" type="ORF">NKE59_07255</name>
</gene>
<dbReference type="EMBL" id="CP099959">
    <property type="protein sequence ID" value="XCC57286.1"/>
    <property type="molecule type" value="Genomic_DNA"/>
</dbReference>
<feature type="region of interest" description="Disordered" evidence="11">
    <location>
        <begin position="1"/>
        <end position="32"/>
    </location>
</feature>
<dbReference type="GO" id="GO:0006935">
    <property type="term" value="P:chemotaxis"/>
    <property type="evidence" value="ECO:0007669"/>
    <property type="project" value="UniProtKB-KW"/>
</dbReference>
<evidence type="ECO:0000256" key="10">
    <source>
        <dbReference type="RuleBase" id="RU364125"/>
    </source>
</evidence>
<dbReference type="RefSeq" id="WP_353438316.1">
    <property type="nucleotide sequence ID" value="NZ_CP099959.1"/>
</dbReference>
<comment type="subcellular location">
    <subcellularLocation>
        <location evidence="10">Cell inner membrane</location>
    </subcellularLocation>
    <subcellularLocation>
        <location evidence="2">Cell membrane</location>
        <topology evidence="2">Single-pass membrane protein</topology>
    </subcellularLocation>
</comment>
<keyword evidence="4" id="KW-1003">Cell membrane</keyword>
<feature type="transmembrane region" description="Helical" evidence="10">
    <location>
        <begin position="39"/>
        <end position="59"/>
    </location>
</feature>
<keyword evidence="7 10" id="KW-0283">Flagellar rotation</keyword>
<reference evidence="12" key="1">
    <citation type="submission" date="2022-06" db="EMBL/GenBank/DDBJ databases">
        <title>New Polynucleobacter species.</title>
        <authorList>
            <person name="Hahn M.W."/>
        </authorList>
    </citation>
    <scope>NUCLEOTIDE SEQUENCE</scope>
    <source>
        <strain evidence="12">UK-FUSCHL-C3</strain>
    </source>
</reference>
<evidence type="ECO:0000313" key="12">
    <source>
        <dbReference type="EMBL" id="XCC57286.1"/>
    </source>
</evidence>
<evidence type="ECO:0000256" key="2">
    <source>
        <dbReference type="ARBA" id="ARBA00004162"/>
    </source>
</evidence>
<evidence type="ECO:0000256" key="9">
    <source>
        <dbReference type="ARBA" id="ARBA00023136"/>
    </source>
</evidence>
<comment type="similarity">
    <text evidence="3 10">Belongs to the FliL family.</text>
</comment>
<dbReference type="PANTHER" id="PTHR35091:SF2">
    <property type="entry name" value="FLAGELLAR PROTEIN FLIL"/>
    <property type="match status" value="1"/>
</dbReference>
<keyword evidence="12" id="KW-0966">Cell projection</keyword>
<feature type="compositionally biased region" description="Low complexity" evidence="11">
    <location>
        <begin position="12"/>
        <end position="28"/>
    </location>
</feature>
<keyword evidence="9 10" id="KW-0472">Membrane</keyword>
<evidence type="ECO:0000256" key="7">
    <source>
        <dbReference type="ARBA" id="ARBA00022779"/>
    </source>
</evidence>
<accession>A0AAU8A1J2</accession>
<dbReference type="PANTHER" id="PTHR35091">
    <property type="entry name" value="FLAGELLAR PROTEIN FLIL"/>
    <property type="match status" value="1"/>
</dbReference>
<dbReference type="AlphaFoldDB" id="A0AAU8A1J2"/>
<keyword evidence="12" id="KW-0282">Flagellum</keyword>
<dbReference type="GO" id="GO:0071978">
    <property type="term" value="P:bacterial-type flagellum-dependent swarming motility"/>
    <property type="evidence" value="ECO:0007669"/>
    <property type="project" value="TreeGrafter"/>
</dbReference>
<sequence length="246" mass="26606">MADEERVEPTLEAGAAPAAAAPASAESAAPPPPKSNKKLFIILGVLVVLIAGGVGGYMYMQKSEAEKKAAEAEANKPENILKKQLTDRKQNAPSIYIALDEMIVNLPGRGGEHYLQTKIVLRTADSSTEGKVKQFMPVIRDKIITVLSSRQMQELATVEGKTMMAREVALVINSIIAPQLTAIYILQQQPATADMQNLERIGAIPKETSTGKKITNEAARAAAEFWNVTEMDLPVQAVLFSSFVMQ</sequence>
<evidence type="ECO:0000256" key="8">
    <source>
        <dbReference type="ARBA" id="ARBA00022989"/>
    </source>
</evidence>
<keyword evidence="6 10" id="KW-0812">Transmembrane</keyword>
<evidence type="ECO:0000256" key="3">
    <source>
        <dbReference type="ARBA" id="ARBA00008281"/>
    </source>
</evidence>
<keyword evidence="10" id="KW-0997">Cell inner membrane</keyword>
<evidence type="ECO:0000256" key="4">
    <source>
        <dbReference type="ARBA" id="ARBA00022475"/>
    </source>
</evidence>
<evidence type="ECO:0000256" key="11">
    <source>
        <dbReference type="SAM" id="MobiDB-lite"/>
    </source>
</evidence>
<dbReference type="GO" id="GO:0005886">
    <property type="term" value="C:plasma membrane"/>
    <property type="evidence" value="ECO:0007669"/>
    <property type="project" value="UniProtKB-SubCell"/>
</dbReference>
<keyword evidence="5 10" id="KW-0145">Chemotaxis</keyword>
<comment type="function">
    <text evidence="1 10">Controls the rotational direction of flagella during chemotaxis.</text>
</comment>
<evidence type="ECO:0000256" key="6">
    <source>
        <dbReference type="ARBA" id="ARBA00022692"/>
    </source>
</evidence>
<keyword evidence="8 10" id="KW-1133">Transmembrane helix</keyword>
<evidence type="ECO:0000256" key="1">
    <source>
        <dbReference type="ARBA" id="ARBA00002254"/>
    </source>
</evidence>
<proteinExistence type="inferred from homology"/>
<name>A0AAU8A1J2_9BURK</name>
<evidence type="ECO:0000256" key="5">
    <source>
        <dbReference type="ARBA" id="ARBA00022500"/>
    </source>
</evidence>
<dbReference type="Pfam" id="PF03748">
    <property type="entry name" value="FliL"/>
    <property type="match status" value="1"/>
</dbReference>
<protein>
    <recommendedName>
        <fullName evidence="10">Flagellar protein FliL</fullName>
    </recommendedName>
</protein>